<keyword evidence="2" id="KW-1185">Reference proteome</keyword>
<protein>
    <submittedName>
        <fullName evidence="1">Uncharacterized protein</fullName>
    </submittedName>
</protein>
<sequence length="81" mass="9823">MDTLKKEKTLVFYNYYGLAGNIKSLFQVYEKVKWYWRKVLSSRSTKSHVNWTEYREILVRFPLLHPKLSIPYGKLKMYAMP</sequence>
<accession>A0ABZ3IP52</accession>
<reference evidence="1" key="1">
    <citation type="submission" date="2024-05" db="EMBL/GenBank/DDBJ databases">
        <title>Isolation and characterization of Sporomusa carbonis sp. nov., a carboxydotrophic hydrogenogen in the genus of Sporomusa isolated from a charcoal burning pile.</title>
        <authorList>
            <person name="Boeer T."/>
            <person name="Rosenbaum F."/>
            <person name="Eysell L."/>
            <person name="Mueller V."/>
            <person name="Daniel R."/>
            <person name="Poehlein A."/>
        </authorList>
    </citation>
    <scope>NUCLEOTIDE SEQUENCE [LARGE SCALE GENOMIC DNA]</scope>
    <source>
        <strain evidence="1">DSM 10669</strain>
    </source>
</reference>
<proteinExistence type="predicted"/>
<gene>
    <name evidence="1" type="ORF">SPSIL_036290</name>
</gene>
<organism evidence="1 2">
    <name type="scientific">Sporomusa silvacetica DSM 10669</name>
    <dbReference type="NCBI Taxonomy" id="1123289"/>
    <lineage>
        <taxon>Bacteria</taxon>
        <taxon>Bacillati</taxon>
        <taxon>Bacillota</taxon>
        <taxon>Negativicutes</taxon>
        <taxon>Selenomonadales</taxon>
        <taxon>Sporomusaceae</taxon>
        <taxon>Sporomusa</taxon>
    </lineage>
</organism>
<name>A0ABZ3IP52_9FIRM</name>
<dbReference type="EMBL" id="CP155573">
    <property type="protein sequence ID" value="XFO67430.1"/>
    <property type="molecule type" value="Genomic_DNA"/>
</dbReference>
<dbReference type="Proteomes" id="UP000216752">
    <property type="component" value="Chromosome"/>
</dbReference>
<evidence type="ECO:0000313" key="2">
    <source>
        <dbReference type="Proteomes" id="UP000216752"/>
    </source>
</evidence>
<evidence type="ECO:0000313" key="1">
    <source>
        <dbReference type="EMBL" id="XFO67430.1"/>
    </source>
</evidence>